<organism evidence="1 2">
    <name type="scientific">Bifidobacterium bifidum</name>
    <dbReference type="NCBI Taxonomy" id="1681"/>
    <lineage>
        <taxon>Bacteria</taxon>
        <taxon>Bacillati</taxon>
        <taxon>Actinomycetota</taxon>
        <taxon>Actinomycetes</taxon>
        <taxon>Bifidobacteriales</taxon>
        <taxon>Bifidobacteriaceae</taxon>
        <taxon>Bifidobacterium</taxon>
    </lineage>
</organism>
<dbReference type="Proteomes" id="UP000070092">
    <property type="component" value="Unassembled WGS sequence"/>
</dbReference>
<evidence type="ECO:0000313" key="1">
    <source>
        <dbReference type="EMBL" id="KWZ80991.1"/>
    </source>
</evidence>
<protein>
    <submittedName>
        <fullName evidence="1">Uncharacterized protein</fullName>
    </submittedName>
</protein>
<sequence length="64" mass="7597">MSNVTPTRIIYSDEFKRYFLREHGKGRGVTEIFRNAGLLALIIGRKRIERCAARWVRPDHCRHQ</sequence>
<dbReference type="RefSeq" id="WP_003814214.1">
    <property type="nucleotide sequence ID" value="NZ_CP010412.1"/>
</dbReference>
<dbReference type="GeneID" id="93093256"/>
<accession>A0A0E2ZB11</accession>
<dbReference type="PATRIC" id="fig|1681.23.peg.376"/>
<dbReference type="AlphaFoldDB" id="A0A0E2ZB11"/>
<name>A0A0E2ZB11_BIFBI</name>
<reference evidence="1 2" key="1">
    <citation type="submission" date="2016-01" db="EMBL/GenBank/DDBJ databases">
        <authorList>
            <person name="Oliw E.H."/>
        </authorList>
    </citation>
    <scope>NUCLEOTIDE SEQUENCE [LARGE SCALE GENOMIC DNA]</scope>
    <source>
        <strain evidence="1 2">MJR8628B</strain>
    </source>
</reference>
<gene>
    <name evidence="1" type="ORF">HMPREF3196_01399</name>
</gene>
<dbReference type="EMBL" id="LRPO01000038">
    <property type="protein sequence ID" value="KWZ80991.1"/>
    <property type="molecule type" value="Genomic_DNA"/>
</dbReference>
<evidence type="ECO:0000313" key="2">
    <source>
        <dbReference type="Proteomes" id="UP000070092"/>
    </source>
</evidence>
<proteinExistence type="predicted"/>
<comment type="caution">
    <text evidence="1">The sequence shown here is derived from an EMBL/GenBank/DDBJ whole genome shotgun (WGS) entry which is preliminary data.</text>
</comment>